<dbReference type="PANTHER" id="PTHR30005:SF0">
    <property type="entry name" value="RETROGRADE REGULATION PROTEIN 2"/>
    <property type="match status" value="1"/>
</dbReference>
<dbReference type="InterPro" id="IPR043129">
    <property type="entry name" value="ATPase_NBD"/>
</dbReference>
<evidence type="ECO:0000259" key="3">
    <source>
        <dbReference type="Pfam" id="PF21447"/>
    </source>
</evidence>
<keyword evidence="5" id="KW-1185">Reference proteome</keyword>
<comment type="similarity">
    <text evidence="1">Belongs to the GppA/Ppx family.</text>
</comment>
<dbReference type="Pfam" id="PF21447">
    <property type="entry name" value="Ppx-GppA_III"/>
    <property type="match status" value="1"/>
</dbReference>
<dbReference type="InterPro" id="IPR048950">
    <property type="entry name" value="Ppx_GppA_C"/>
</dbReference>
<accession>A0ABT5VF17</accession>
<dbReference type="InterPro" id="IPR003695">
    <property type="entry name" value="Ppx_GppA_N"/>
</dbReference>
<evidence type="ECO:0000259" key="2">
    <source>
        <dbReference type="Pfam" id="PF02541"/>
    </source>
</evidence>
<dbReference type="InterPro" id="IPR050273">
    <property type="entry name" value="GppA/Ppx_hydrolase"/>
</dbReference>
<dbReference type="CDD" id="cd24052">
    <property type="entry name" value="ASKHA_NBD_HpPPX-GppA-like"/>
    <property type="match status" value="1"/>
</dbReference>
<dbReference type="Gene3D" id="1.10.3210.10">
    <property type="entry name" value="Hypothetical protein af1432"/>
    <property type="match status" value="1"/>
</dbReference>
<reference evidence="4" key="1">
    <citation type="submission" date="2024-05" db="EMBL/GenBank/DDBJ databases">
        <title>Alkalihalobacillus sp. strain MEB203 novel alkaliphilic bacterium from Lonar Lake, India.</title>
        <authorList>
            <person name="Joshi A."/>
            <person name="Thite S."/>
            <person name="Mengade P."/>
        </authorList>
    </citation>
    <scope>NUCLEOTIDE SEQUENCE</scope>
    <source>
        <strain evidence="4">MEB 203</strain>
    </source>
</reference>
<dbReference type="RefSeq" id="WP_275118537.1">
    <property type="nucleotide sequence ID" value="NZ_JAOTPO010000006.1"/>
</dbReference>
<dbReference type="SUPFAM" id="SSF109604">
    <property type="entry name" value="HD-domain/PDEase-like"/>
    <property type="match status" value="1"/>
</dbReference>
<proteinExistence type="inferred from homology"/>
<organism evidence="4 5">
    <name type="scientific">Alkalihalobacterium chitinilyticum</name>
    <dbReference type="NCBI Taxonomy" id="2980103"/>
    <lineage>
        <taxon>Bacteria</taxon>
        <taxon>Bacillati</taxon>
        <taxon>Bacillota</taxon>
        <taxon>Bacilli</taxon>
        <taxon>Bacillales</taxon>
        <taxon>Bacillaceae</taxon>
        <taxon>Alkalihalobacterium</taxon>
    </lineage>
</organism>
<dbReference type="SUPFAM" id="SSF53067">
    <property type="entry name" value="Actin-like ATPase domain"/>
    <property type="match status" value="2"/>
</dbReference>
<dbReference type="Proteomes" id="UP001148125">
    <property type="component" value="Unassembled WGS sequence"/>
</dbReference>
<feature type="domain" description="Ppx/GppA phosphatase N-terminal" evidence="2">
    <location>
        <begin position="20"/>
        <end position="305"/>
    </location>
</feature>
<dbReference type="EMBL" id="JAOTPO010000006">
    <property type="protein sequence ID" value="MDE5413927.1"/>
    <property type="molecule type" value="Genomic_DNA"/>
</dbReference>
<comment type="caution">
    <text evidence="4">The sequence shown here is derived from an EMBL/GenBank/DDBJ whole genome shotgun (WGS) entry which is preliminary data.</text>
</comment>
<name>A0ABT5VF17_9BACI</name>
<dbReference type="Gene3D" id="3.30.420.40">
    <property type="match status" value="1"/>
</dbReference>
<feature type="domain" description="Ppx/GppA phosphatase C-terminal" evidence="3">
    <location>
        <begin position="317"/>
        <end position="490"/>
    </location>
</feature>
<protein>
    <submittedName>
        <fullName evidence="4">Ppx/GppA family phosphatase</fullName>
    </submittedName>
</protein>
<evidence type="ECO:0000313" key="5">
    <source>
        <dbReference type="Proteomes" id="UP001148125"/>
    </source>
</evidence>
<dbReference type="PANTHER" id="PTHR30005">
    <property type="entry name" value="EXOPOLYPHOSPHATASE"/>
    <property type="match status" value="1"/>
</dbReference>
<evidence type="ECO:0000313" key="4">
    <source>
        <dbReference type="EMBL" id="MDE5413927.1"/>
    </source>
</evidence>
<evidence type="ECO:0000256" key="1">
    <source>
        <dbReference type="ARBA" id="ARBA00007125"/>
    </source>
</evidence>
<dbReference type="Gene3D" id="3.30.420.150">
    <property type="entry name" value="Exopolyphosphatase. Domain 2"/>
    <property type="match status" value="1"/>
</dbReference>
<sequence length="512" mass="58662">MAQTRLAIIDMGSNSIRLVIYTIQSNGCYHELHNFKVVARLSSHTTNDGSITEQGIDIIVKTLSRFNKIIKAHQIDQVKGVATAALRLAPNQKEVLDIIKNKTALSFTVLSDYEEAYYGYLAITNSTNIEDGISIDIGGGSTEVTLFKNRKILKYVSFPFGAITLKKRFIESDPPTLEEINNLQQFLINQFSSLEWIVNTELPVVGIGGTARNLCLMHQRKIDYPLPGLHQYELQPDDIDIVQQSLLEHPFTARQNIEGLSKDRADIIIPAIQSISSLVEVTRAPVFIMSNKGLRDGIFYEELLQKIGIEQFPNVAEESFYQLSYNYQINVEHVKQVSKLASAIYKELSPYLFEKFNDEDNLKLLRYSARLIYMGEYISNEASSQHTFYLLSNMTIDGLNHEQRLAIALISSFKSKSYLLQFADPYSELLTKQQLKRYELLGAILKLAYSLNRTRRNVINKCVVNKTSKREIQLQLLCNDDFYFEEELAQKYKKHIEKLLNFNVELYFQNNN</sequence>
<gene>
    <name evidence="4" type="ORF">N7Z68_11060</name>
</gene>
<dbReference type="Pfam" id="PF02541">
    <property type="entry name" value="Ppx-GppA"/>
    <property type="match status" value="1"/>
</dbReference>